<dbReference type="Gene3D" id="2.60.120.200">
    <property type="match status" value="2"/>
</dbReference>
<dbReference type="SMART" id="SM00261">
    <property type="entry name" value="FU"/>
    <property type="match status" value="10"/>
</dbReference>
<feature type="transmembrane region" description="Helical" evidence="2">
    <location>
        <begin position="3417"/>
        <end position="3436"/>
    </location>
</feature>
<evidence type="ECO:0000313" key="5">
    <source>
        <dbReference type="EMBL" id="CAG9335204.1"/>
    </source>
</evidence>
<dbReference type="InterPro" id="IPR009030">
    <property type="entry name" value="Growth_fac_rcpt_cys_sf"/>
</dbReference>
<evidence type="ECO:0000256" key="3">
    <source>
        <dbReference type="SAM" id="SignalP"/>
    </source>
</evidence>
<feature type="signal peptide" evidence="3">
    <location>
        <begin position="1"/>
        <end position="18"/>
    </location>
</feature>
<dbReference type="EMBL" id="CAJZBQ010000061">
    <property type="protein sequence ID" value="CAG9335204.1"/>
    <property type="molecule type" value="Genomic_DNA"/>
</dbReference>
<dbReference type="Pfam" id="PF13385">
    <property type="entry name" value="Laminin_G_3"/>
    <property type="match status" value="2"/>
</dbReference>
<dbReference type="Gene3D" id="2.10.220.10">
    <property type="entry name" value="Hormone Receptor, Insulin-like Growth Factor Receptor 1, Chain A, domain 2"/>
    <property type="match status" value="4"/>
</dbReference>
<accession>A0AAU9KPJ4</accession>
<keyword evidence="1" id="KW-1015">Disulfide bond</keyword>
<keyword evidence="2" id="KW-1133">Transmembrane helix</keyword>
<sequence>MRVKFYLLIASLLQLAISQCCIFCDSSSCAVPCTLCSTGYSLIGNLLCVETCPSNSVFSSTPIPSCSSPFGQVFTIDFTTQKDLTAKTVASFSNLSNLQFGDSNQNTPLPTVDRGFYFASTSAIENSNIYIPSYLFTMNIWIFPISFSGVIFYAKIGTLEYIKIETLSGNYHMSLLLKNQLDSGNSVLASIQGLALSNSWEGVTFQFTQTAYNSIDLQIIINNTPHILTISGREANFPNGSYDWVIGHPTNSFQGFIYWIQVNSDNTINFPSINPPTCLNSYFWGGSNCQLCSGSCQSWPWCIRSENCLVCKSLDCTACNGYETSMCTSCNTGLVPGCCDALCDACSQTWSCNTCKAGKFLIGGICLNSCPYGFGSCAVNPGIFISTDFNVPFAGSYGIFNTGTDSSSYQFFNSPETIDPVPTQNRGLYFTSGKYLAGAIDLSHTFTISLWIRPQAGDILGNSYGNLKVSSAGLATLLLISWDNTSTASLSNSVSISTSSWNYLSFSVSFSNKQTSLIVYSNNSPSAPNSISNYVFRPSSNDKLFIGKSVSNNYNGFVSYFKLWGGIINDFSGEMGDGGCGSGNGISCLWNCGFLFWGSACTACDGGCTLGCVLNGNCNICNDNLCGICSSFNSGSCSQCITNAAGNPCACNTGYYKPNGLSICSLCSTSCIACSGPGYYSCTACSSGTYLLRGICMTSCPSKYSQDSVLNKCIQITNLVVEATFNEIILLDKISDFQVGLLNNNVYPSYDVNDPVPSYNRGYYFKSSSYLTSTGIYMSPFLSLNFWVYPISGGALFRKTSTTTYISISITGAGIPSAFLTLSDSSSINISGTSSVLNNWKYLSIVGLVFLGKTNLIIYINNALVSSSLSSNLAYLKDLGSMYIGNASGGFVGFLWSFSAYNDETQYSTDWNTAGCGGAQCPNGIIFPMCSFLKYLDTSTSTCTNCLSGCTGGCRNSISCGLCRMPACNSCLSFSGPCTSCVSNASPDGNGGCVCKNSYFWYPETLSCSFCDRYCKTCLGTTFYECSVCYSGSTLVGLICLPGCPYGFGSGCSPVSTPVINELFNSGLLTTYGPFKTKIDSTRYNFFKTLDSYDSATSAQRGLLLTQNTYLQADSLWLNHDISVGVWVNTLIHGNLVSYFITYYNYDFVFSTDASLLYQISNGWATKIKFSTNAAIVPNDAWNYLSFTMNYGYNSVQINAFVNGVPTYTITRSGAIYRPLFNAGSLRINAYYNCFVGYIYSFQLWNVLVTDFSSWINDNICGLGLASLCLSPYTLASYNDATNCSTCDNSLTGCPRNVFCNQCADPLCASCTNFSPGSCTKCVGFSSDAPSQACACIDGYFIRYNYICLACPAGCKKCLSFIFNSCTSCFSGYYLNSGMCISKCPSGYTMNSLTNTCDISGSTLFFSDFYNLIKLDAISSLKVGNIDTNKYPIYDSNDPWPAINRGYYFSGNSSISTTYMIGTSFTISLWLKVFGGGYLMAKYVSDYNFQLSIKNTGQAYFNCTFSSFWTSVWNDLTSSSSLLNSWNLISATASLNSDTSQISNIDAFGSTTVNLYVNGAVDCAPKTAMLSYLKDNPSGLLFIGSSPSMNNGFTGFVDRITIYPDSLSYGLDYANSGCNGSCSKCPSSLVCLSECLINTYPGASCGNCLSYCAYGCRNGLTCRLCKQSTCLSCEEFTGDCFSCIPNAYLEYGSCYCDTDAYFNETTQNCQTCSAAGYFLCTTCNFAVGNLCIRECPYGFTSPHCKNVTNPVIDQTFYGDFAGSYSIFITGASLNTYQFWNSPESADPIPAYKRGLYFSSGKYIYSSAEVYLSHSFSVGTWIYSISNGDIIYKETYAALSSNGSLKILLEDLNEAVTPIITPAISNPPGWNHISFTVISSITATSITIYSNNEAVTPITVNGKIFRDQASKTLYIGKSTTATFQGFIYWFTLWNVPITDFSSQVNNLCGTGLGKSCLWTCDINNYYTGSSCSSCNSCSLGCRRSQNCNICYDLLCDTCSGFDSGECINCVSNATPSAGVCACNTNYLVSGDGLSCNWACTIGCASCTGYLVYNQCITCKSNYYLLNNQCFSSCPAGYTQDTSLNQCTNPPATPIISLALQNLIYLDSVDDFTVGSSSDPYPSFDAADPIPSISRGYYFSSGKYMTSAASLIISPWFTITIWARPISQGNIISQLNGSVLLMVASVSASGYINFIVQLQDSSAITLTGTENLFGAWHNIAFCSDIVNGYSIASYILDGSSISNLSSTNKQPFMSLGQITIGKQSISDSFTGFLWSLKIYNDNLHSLSEWIGSGCSSGCTNCPSEKICPDSCEFGKFYSSSCSDCLGSCSTYGCRSALTCRLCKQKECFSCTKFDGDCTSCIASASLNSGNCACNPNSIWIQSSETCEICDILCSSCAGSYFFECTSCVTAKTLVGAVCLHQCPTGFSNSGCTSTSSPIVDTSFYGTFKGNYGIFEAGENSNTYYFFNSPENDDPIPATHRGLYFSNGKFLKSSVSLYLSTSFSLGLWVLVKSAGDFLEKENGFIINSSGKLVINLQSPLQLISSLATLPMSLDGWSYLSISVDYLNGDSIITTYIDNIPSIPIISGNKIFRDSTASNLIFGKSSSNALFSGFLYWVTIWNSAINNFSAQIDNLCGAGMGRSCLWNCDISQFYTGAACESCSTCSFGCRRLNSCNICYDPLCKICSFFSAVECSGCEGHTCDECDGYPSACIACKENASLIGLSCQCNTGFSFNKDSEICEGCDIYCKTCVSFDYFKCLTCIDGFYLFSGVCLSPCPLGFSPSGNQCVKVKEKIFDLDLNTLEGIIYDKASSIPVVSGSTKQFYPNYEADDPIAAYLRGFYFNGQSSVLRLPDYSNFTSPKLLIAPVFTISIWLNPEAPFSSIMSKHSNSDSSTIWAVYLMANSPALFLIMNSSPILYTSKASLSEYKWNHIAFSLQITSKQDCTISSYVNGVSDSSMITVYGYFRDRSLDTALIIGAQASPEILYNFFQGFIYTIQIFNAIIPISGLSTAVCTESCGVCPTDEICIPNCKINEFWSGPSYNACSLCDIKCTKSCRNWTCSLCNDLLCEDCIDYSETGCVVCKENAKNPDSCVCDIDFVIDSSNNSTCIPIKSGGFRGPDGHFYSCPNLCSACESLTKCIICVENARLSNGLCYCTLGYNGISNCTLVDFSAKLTASDDNSLYLTFSDDLASDLEADDFIIKIKNYEISWKFEKVNNTCYYITLSFEHIISSGTLASLVFLDLTKLRSVSNGILNSYELSVSLNYYDPAPYLTAIEAVTSQTIAGTQSIISIATALSIINPSPSSLWSLMNTLQILSYLTLSGIPLSSKMSAFLNSLNSFNLLPNAFIYFIDKNEGNTPYSQAEKFGFDSNLILINQGNDFTFILVSISPFPIVLLLSRCSYRWFGKKFKKTIRSYKYSFYLRFWIQCYLELGAAASIGLVSFCQNNPTQIINIILCLLVYLFLVFTPPLFFLLSYRYKNKILLGEKTFHSLFGTFFYEFRTEKGLLATQYYLIFFARRLIYIINLVYLRDYPKTEVTINAVLSLMTIIHLLFCWPFKDPILQITNLFTEILVFIVMMLSSIYLFNTEQEIITGIESSMVIIVAIAIAVQFSSSVAIFVRTLYQVIRSKYGKIEIANNDENPAYKAVN</sequence>
<dbReference type="CDD" id="cd00064">
    <property type="entry name" value="FU"/>
    <property type="match status" value="6"/>
</dbReference>
<feature type="domain" description="TNFR-Cys" evidence="4">
    <location>
        <begin position="1959"/>
        <end position="1994"/>
    </location>
</feature>
<dbReference type="PANTHER" id="PTHR23275:SF100">
    <property type="entry name" value="EGF-LIKE DOMAIN-CONTAINING PROTEIN"/>
    <property type="match status" value="1"/>
</dbReference>
<dbReference type="SUPFAM" id="SSF57184">
    <property type="entry name" value="Growth factor receptor domain"/>
    <property type="match status" value="7"/>
</dbReference>
<feature type="transmembrane region" description="Helical" evidence="2">
    <location>
        <begin position="3378"/>
        <end position="3396"/>
    </location>
</feature>
<feature type="transmembrane region" description="Helical" evidence="2">
    <location>
        <begin position="3532"/>
        <end position="3552"/>
    </location>
</feature>
<organism evidence="5 6">
    <name type="scientific">Blepharisma stoltei</name>
    <dbReference type="NCBI Taxonomy" id="1481888"/>
    <lineage>
        <taxon>Eukaryota</taxon>
        <taxon>Sar</taxon>
        <taxon>Alveolata</taxon>
        <taxon>Ciliophora</taxon>
        <taxon>Postciliodesmatophora</taxon>
        <taxon>Heterotrichea</taxon>
        <taxon>Heterotrichida</taxon>
        <taxon>Blepharismidae</taxon>
        <taxon>Blepharisma</taxon>
    </lineage>
</organism>
<keyword evidence="3" id="KW-0732">Signal</keyword>
<gene>
    <name evidence="5" type="ORF">BSTOLATCC_MIC63408</name>
</gene>
<dbReference type="PANTHER" id="PTHR23275">
    <property type="entry name" value="CABRIOLET.-RELATED"/>
    <property type="match status" value="1"/>
</dbReference>
<dbReference type="InterPro" id="IPR000742">
    <property type="entry name" value="EGF"/>
</dbReference>
<protein>
    <recommendedName>
        <fullName evidence="4">TNFR-Cys domain-containing protein</fullName>
    </recommendedName>
</protein>
<keyword evidence="6" id="KW-1185">Reference proteome</keyword>
<feature type="transmembrane region" description="Helical" evidence="2">
    <location>
        <begin position="3508"/>
        <end position="3526"/>
    </location>
</feature>
<feature type="transmembrane region" description="Helical" evidence="2">
    <location>
        <begin position="3594"/>
        <end position="3616"/>
    </location>
</feature>
<dbReference type="PROSITE" id="PS00652">
    <property type="entry name" value="TNFR_NGFR_1"/>
    <property type="match status" value="1"/>
</dbReference>
<evidence type="ECO:0000259" key="4">
    <source>
        <dbReference type="PROSITE" id="PS00652"/>
    </source>
</evidence>
<proteinExistence type="predicted"/>
<evidence type="ECO:0000313" key="6">
    <source>
        <dbReference type="Proteomes" id="UP001162131"/>
    </source>
</evidence>
<dbReference type="SMART" id="SM01411">
    <property type="entry name" value="Ephrin_rec_like"/>
    <property type="match status" value="4"/>
</dbReference>
<feature type="transmembrane region" description="Helical" evidence="2">
    <location>
        <begin position="3448"/>
        <end position="3471"/>
    </location>
</feature>
<dbReference type="InterPro" id="IPR006212">
    <property type="entry name" value="Furin_repeat"/>
</dbReference>
<evidence type="ECO:0000256" key="2">
    <source>
        <dbReference type="SAM" id="Phobius"/>
    </source>
</evidence>
<dbReference type="InterPro" id="IPR013320">
    <property type="entry name" value="ConA-like_dom_sf"/>
</dbReference>
<evidence type="ECO:0000256" key="1">
    <source>
        <dbReference type="ARBA" id="ARBA00023157"/>
    </source>
</evidence>
<dbReference type="SMART" id="SM00181">
    <property type="entry name" value="EGF"/>
    <property type="match status" value="12"/>
</dbReference>
<feature type="chain" id="PRO_5043829684" description="TNFR-Cys domain-containing protein" evidence="3">
    <location>
        <begin position="19"/>
        <end position="3645"/>
    </location>
</feature>
<feature type="transmembrane region" description="Helical" evidence="2">
    <location>
        <begin position="3564"/>
        <end position="3582"/>
    </location>
</feature>
<name>A0AAU9KPJ4_9CILI</name>
<keyword evidence="2" id="KW-0472">Membrane</keyword>
<dbReference type="InterPro" id="IPR001368">
    <property type="entry name" value="TNFR/NGFR_Cys_rich_reg"/>
</dbReference>
<dbReference type="Proteomes" id="UP001162131">
    <property type="component" value="Unassembled WGS sequence"/>
</dbReference>
<keyword evidence="2" id="KW-0812">Transmembrane</keyword>
<dbReference type="SUPFAM" id="SSF49899">
    <property type="entry name" value="Concanavalin A-like lectins/glucanases"/>
    <property type="match status" value="6"/>
</dbReference>
<dbReference type="InterPro" id="IPR052798">
    <property type="entry name" value="Giardia_VSA"/>
</dbReference>
<comment type="caution">
    <text evidence="5">The sequence shown here is derived from an EMBL/GenBank/DDBJ whole genome shotgun (WGS) entry which is preliminary data.</text>
</comment>
<reference evidence="5" key="1">
    <citation type="submission" date="2021-09" db="EMBL/GenBank/DDBJ databases">
        <authorList>
            <consortium name="AG Swart"/>
            <person name="Singh M."/>
            <person name="Singh A."/>
            <person name="Seah K."/>
            <person name="Emmerich C."/>
        </authorList>
    </citation>
    <scope>NUCLEOTIDE SEQUENCE</scope>
    <source>
        <strain evidence="5">ATCC30299</strain>
    </source>
</reference>